<dbReference type="InterPro" id="IPR003838">
    <property type="entry name" value="ABC3_permease_C"/>
</dbReference>
<feature type="transmembrane region" description="Helical" evidence="8">
    <location>
        <begin position="21"/>
        <end position="42"/>
    </location>
</feature>
<dbReference type="GO" id="GO:0005886">
    <property type="term" value="C:plasma membrane"/>
    <property type="evidence" value="ECO:0007669"/>
    <property type="project" value="UniProtKB-SubCell"/>
</dbReference>
<dbReference type="Proteomes" id="UP000502706">
    <property type="component" value="Chromosome"/>
</dbReference>
<proteinExistence type="inferred from homology"/>
<comment type="similarity">
    <text evidence="6">Belongs to the ABC-4 integral membrane protein family.</text>
</comment>
<feature type="transmembrane region" description="Helical" evidence="8">
    <location>
        <begin position="337"/>
        <end position="370"/>
    </location>
</feature>
<sequence>MKILRIIAMGLRGLLGKPLRTALSALGIVIGVASVVALTSLGNGIRDSVSGQITDLGPNIVTVSPGSESADGGGAIDAEMVSTLTPQDTRNVAALPSVKAASSNAATGAFVDGKGVQLSGVDPSYDEVRKVELASGRFVEGGGEIVLSHADAEKLFGGKPEGAVGKTLPVGGSARNVPEGLPPEQAQDSRQERPVREYEVVGVVASQPEGGLVQAASAVSYVTTADALELSGSETVGQILVAATGAGAVGEAKAGIASEIRAAHGGQEDFTVETQEELLSTFSQITDQLNVFLAGIAGISLLVGGIGIMNIMLVSVAERTREIGVRKALGATDGDVLLQFLFEAVLLATLGGLAGVALGVGSSVLLPVLISDLPAAAFATTQIALAFGVSALIGVLFGVVPAYRSARLAPVEALRRE</sequence>
<keyword evidence="5 8" id="KW-0472">Membrane</keyword>
<dbReference type="Pfam" id="PF02687">
    <property type="entry name" value="FtsX"/>
    <property type="match status" value="1"/>
</dbReference>
<evidence type="ECO:0000259" key="9">
    <source>
        <dbReference type="Pfam" id="PF02687"/>
    </source>
</evidence>
<reference evidence="11 12" key="1">
    <citation type="submission" date="2019-10" db="EMBL/GenBank/DDBJ databases">
        <title>Rubrobacter sp nov SCSIO 52915 isolated from a deep-sea sediment in the South China Sea.</title>
        <authorList>
            <person name="Chen R.W."/>
        </authorList>
    </citation>
    <scope>NUCLEOTIDE SEQUENCE [LARGE SCALE GENOMIC DNA]</scope>
    <source>
        <strain evidence="11 12">SCSIO 52915</strain>
    </source>
</reference>
<feature type="domain" description="ABC3 transporter permease C-terminal" evidence="9">
    <location>
        <begin position="296"/>
        <end position="409"/>
    </location>
</feature>
<dbReference type="KEGG" id="rmar:GBA65_01730"/>
<keyword evidence="4 8" id="KW-1133">Transmembrane helix</keyword>
<evidence type="ECO:0000256" key="8">
    <source>
        <dbReference type="SAM" id="Phobius"/>
    </source>
</evidence>
<dbReference type="Pfam" id="PF12704">
    <property type="entry name" value="MacB_PCD"/>
    <property type="match status" value="1"/>
</dbReference>
<dbReference type="PANTHER" id="PTHR30572:SF4">
    <property type="entry name" value="ABC TRANSPORTER PERMEASE YTRF"/>
    <property type="match status" value="1"/>
</dbReference>
<evidence type="ECO:0000259" key="10">
    <source>
        <dbReference type="Pfam" id="PF12704"/>
    </source>
</evidence>
<evidence type="ECO:0000256" key="7">
    <source>
        <dbReference type="SAM" id="MobiDB-lite"/>
    </source>
</evidence>
<keyword evidence="3 8" id="KW-0812">Transmembrane</keyword>
<keyword evidence="12" id="KW-1185">Reference proteome</keyword>
<organism evidence="11 12">
    <name type="scientific">Rubrobacter marinus</name>
    <dbReference type="NCBI Taxonomy" id="2653852"/>
    <lineage>
        <taxon>Bacteria</taxon>
        <taxon>Bacillati</taxon>
        <taxon>Actinomycetota</taxon>
        <taxon>Rubrobacteria</taxon>
        <taxon>Rubrobacterales</taxon>
        <taxon>Rubrobacteraceae</taxon>
        <taxon>Rubrobacter</taxon>
    </lineage>
</organism>
<evidence type="ECO:0000313" key="12">
    <source>
        <dbReference type="Proteomes" id="UP000502706"/>
    </source>
</evidence>
<keyword evidence="2" id="KW-1003">Cell membrane</keyword>
<protein>
    <submittedName>
        <fullName evidence="11">FtsX-like permease family protein</fullName>
    </submittedName>
</protein>
<dbReference type="InterPro" id="IPR050250">
    <property type="entry name" value="Macrolide_Exporter_MacB"/>
</dbReference>
<evidence type="ECO:0000256" key="1">
    <source>
        <dbReference type="ARBA" id="ARBA00004651"/>
    </source>
</evidence>
<evidence type="ECO:0000256" key="2">
    <source>
        <dbReference type="ARBA" id="ARBA00022475"/>
    </source>
</evidence>
<dbReference type="AlphaFoldDB" id="A0A6G8PU03"/>
<evidence type="ECO:0000256" key="6">
    <source>
        <dbReference type="ARBA" id="ARBA00038076"/>
    </source>
</evidence>
<feature type="region of interest" description="Disordered" evidence="7">
    <location>
        <begin position="170"/>
        <end position="194"/>
    </location>
</feature>
<feature type="transmembrane region" description="Helical" evidence="8">
    <location>
        <begin position="376"/>
        <end position="400"/>
    </location>
</feature>
<dbReference type="RefSeq" id="WP_166395118.1">
    <property type="nucleotide sequence ID" value="NZ_CP045121.1"/>
</dbReference>
<gene>
    <name evidence="11" type="ORF">GBA65_01730</name>
</gene>
<evidence type="ECO:0000256" key="3">
    <source>
        <dbReference type="ARBA" id="ARBA00022692"/>
    </source>
</evidence>
<feature type="domain" description="MacB-like periplasmic core" evidence="10">
    <location>
        <begin position="21"/>
        <end position="256"/>
    </location>
</feature>
<evidence type="ECO:0000313" key="11">
    <source>
        <dbReference type="EMBL" id="QIN77436.1"/>
    </source>
</evidence>
<dbReference type="InterPro" id="IPR025857">
    <property type="entry name" value="MacB_PCD"/>
</dbReference>
<evidence type="ECO:0000256" key="5">
    <source>
        <dbReference type="ARBA" id="ARBA00023136"/>
    </source>
</evidence>
<name>A0A6G8PU03_9ACTN</name>
<dbReference type="PANTHER" id="PTHR30572">
    <property type="entry name" value="MEMBRANE COMPONENT OF TRANSPORTER-RELATED"/>
    <property type="match status" value="1"/>
</dbReference>
<comment type="subcellular location">
    <subcellularLocation>
        <location evidence="1">Cell membrane</location>
        <topology evidence="1">Multi-pass membrane protein</topology>
    </subcellularLocation>
</comment>
<dbReference type="GO" id="GO:0022857">
    <property type="term" value="F:transmembrane transporter activity"/>
    <property type="evidence" value="ECO:0007669"/>
    <property type="project" value="TreeGrafter"/>
</dbReference>
<feature type="transmembrane region" description="Helical" evidence="8">
    <location>
        <begin position="291"/>
        <end position="316"/>
    </location>
</feature>
<dbReference type="EMBL" id="CP045121">
    <property type="protein sequence ID" value="QIN77436.1"/>
    <property type="molecule type" value="Genomic_DNA"/>
</dbReference>
<accession>A0A6G8PU03</accession>
<evidence type="ECO:0000256" key="4">
    <source>
        <dbReference type="ARBA" id="ARBA00022989"/>
    </source>
</evidence>